<dbReference type="EMBL" id="KE651166">
    <property type="protein sequence ID" value="EEB05463.2"/>
    <property type="molecule type" value="Genomic_DNA"/>
</dbReference>
<dbReference type="eggNOG" id="KOG1837">
    <property type="taxonomic scope" value="Eukaryota"/>
</dbReference>
<dbReference type="InterPro" id="IPR040191">
    <property type="entry name" value="UTP10"/>
</dbReference>
<evidence type="ECO:0000256" key="5">
    <source>
        <dbReference type="ARBA" id="ARBA00022552"/>
    </source>
</evidence>
<dbReference type="OrthoDB" id="31183at2759"/>
<evidence type="ECO:0000313" key="10">
    <source>
        <dbReference type="EMBL" id="EEB05463.2"/>
    </source>
</evidence>
<dbReference type="RefSeq" id="XP_002171756.2">
    <property type="nucleotide sequence ID" value="XM_002171720.2"/>
</dbReference>
<dbReference type="VEuPathDB" id="FungiDB:SJAG_05187"/>
<dbReference type="PANTHER" id="PTHR13457:SF1">
    <property type="entry name" value="HEAT REPEAT-CONTAINING PROTEIN 1"/>
    <property type="match status" value="1"/>
</dbReference>
<dbReference type="GO" id="GO:0034455">
    <property type="term" value="C:t-UTP complex"/>
    <property type="evidence" value="ECO:0000318"/>
    <property type="project" value="GO_Central"/>
</dbReference>
<keyword evidence="6 8" id="KW-0539">Nucleus</keyword>
<dbReference type="SUPFAM" id="SSF48371">
    <property type="entry name" value="ARM repeat"/>
    <property type="match status" value="1"/>
</dbReference>
<reference evidence="10 12" key="1">
    <citation type="journal article" date="2011" name="Science">
        <title>Comparative functional genomics of the fission yeasts.</title>
        <authorList>
            <person name="Rhind N."/>
            <person name="Chen Z."/>
            <person name="Yassour M."/>
            <person name="Thompson D.A."/>
            <person name="Haas B.J."/>
            <person name="Habib N."/>
            <person name="Wapinski I."/>
            <person name="Roy S."/>
            <person name="Lin M.F."/>
            <person name="Heiman D.I."/>
            <person name="Young S.K."/>
            <person name="Furuya K."/>
            <person name="Guo Y."/>
            <person name="Pidoux A."/>
            <person name="Chen H.M."/>
            <person name="Robbertse B."/>
            <person name="Goldberg J.M."/>
            <person name="Aoki K."/>
            <person name="Bayne E.H."/>
            <person name="Berlin A.M."/>
            <person name="Desjardins C.A."/>
            <person name="Dobbs E."/>
            <person name="Dukaj L."/>
            <person name="Fan L."/>
            <person name="FitzGerald M.G."/>
            <person name="French C."/>
            <person name="Gujja S."/>
            <person name="Hansen K."/>
            <person name="Keifenheim D."/>
            <person name="Levin J.Z."/>
            <person name="Mosher R.A."/>
            <person name="Mueller C.A."/>
            <person name="Pfiffner J."/>
            <person name="Priest M."/>
            <person name="Russ C."/>
            <person name="Smialowska A."/>
            <person name="Swoboda P."/>
            <person name="Sykes S.M."/>
            <person name="Vaughn M."/>
            <person name="Vengrova S."/>
            <person name="Yoder R."/>
            <person name="Zeng Q."/>
            <person name="Allshire R."/>
            <person name="Baulcombe D."/>
            <person name="Birren B.W."/>
            <person name="Brown W."/>
            <person name="Ekwall K."/>
            <person name="Kellis M."/>
            <person name="Leatherwood J."/>
            <person name="Levin H."/>
            <person name="Margalit H."/>
            <person name="Martienssen R."/>
            <person name="Nieduszynski C.A."/>
            <person name="Spatafora J.W."/>
            <person name="Friedman N."/>
            <person name="Dalgaard J.Z."/>
            <person name="Baumann P."/>
            <person name="Niki H."/>
            <person name="Regev A."/>
            <person name="Nusbaum C."/>
        </authorList>
    </citation>
    <scope>NUCLEOTIDE SEQUENCE [LARGE SCALE GENOMIC DNA]</scope>
    <source>
        <strain evidence="12">yFS275 / FY16936</strain>
    </source>
</reference>
<comment type="similarity">
    <text evidence="2 8">Belongs to the HEATR1/UTP10 family.</text>
</comment>
<evidence type="ECO:0000313" key="11">
    <source>
        <dbReference type="JaponicusDB" id="SJAG_05187"/>
    </source>
</evidence>
<comment type="subunit">
    <text evidence="8">Component of the ribosomal small subunit (SSU) processome.</text>
</comment>
<dbReference type="Gene3D" id="1.25.10.10">
    <property type="entry name" value="Leucine-rich Repeat Variant"/>
    <property type="match status" value="1"/>
</dbReference>
<dbReference type="OMA" id="GEPFDRY"/>
<dbReference type="InterPro" id="IPR056473">
    <property type="entry name" value="HEAT_Utp10/HEAT1"/>
</dbReference>
<evidence type="ECO:0000256" key="2">
    <source>
        <dbReference type="ARBA" id="ARBA00010559"/>
    </source>
</evidence>
<dbReference type="InterPro" id="IPR016024">
    <property type="entry name" value="ARM-type_fold"/>
</dbReference>
<protein>
    <recommendedName>
        <fullName evidence="3 8">U3 small nucleolar RNA-associated protein 10</fullName>
    </recommendedName>
</protein>
<evidence type="ECO:0000256" key="3">
    <source>
        <dbReference type="ARBA" id="ARBA00015399"/>
    </source>
</evidence>
<dbReference type="Pfam" id="PF12397">
    <property type="entry name" value="U3snoRNP10"/>
    <property type="match status" value="1"/>
</dbReference>
<sequence length="1601" mass="179268">MASSLQQQLRQIQKNNVLKSGKIRRAPSLLYDPKVAADMDLDQIFTVAVEGFHELVSVEPRLLHFEKTLLAETSIEVDRLLLSKEENDKLNKESRAILRHLAPYLPHKNTLKVLEWLVRRFSIQEYVSDEFILSFLPFHDHPFFGRVLFCAKPKSRCLQFLTHAIKARTVPSRTDIVHMMVKDKEFFALYAQTVQAAAEEACTYPILSRFWAGISLEVIACWANDNVAADTIIDRVFVSASYAACYPSSEEFRLAGFMILTGLSSCVPLASNVVQVLIEAVCEKCSSETLFSTLMFISQLVQTHTGTVVLKKEIVLKLSGLAAGKALEKISQNCCINKFLYLYWSTLIREACTPEVVEEFCSSFSLLRLTKQEAISLLQLLHAVSPNVEISECRKALEQVETKSTNVEDEVVTFEATEKDSKRERAELVKALTREIAEFSINDYKNKNVVSLADRVAIIDKRLFSKLTKKFDNELELLAQIIVSGNSDSQDLAFSRFEENIRNNENVDYQAFIPYLLFGLANPSEKVRTSCMSALSSYSVSVKHLQQVSEHEDSKQKITIYSLNDENSSVLKWLSYTELNSLLDDIIGSRKEEILVDPNYVLTYLSERLSSEKKQKDLSHKAAIVSFLSSHVIGNRFSEVRVFLLSVLDGVKEYTREIASQFLVPVLEEYVSGKRDLSTLSLDEAAGLVNLATHQDFTVLIALVSKPSNAASAACRRLVQLQSKLKNSGRLEFVRLLLNMELPPSYVSETLEAIDVPTSVFSSLLAELDLTSEVAPAASAKKVKKTAALQPKIQILTRILELLEQKDPTSHIALLSGLFEILNFVISSRDEIQFSAYLLQLLLGILYTMVSATTIEEAPPSIRIDILVNCIRSSTNPQVQNRALLLVGALASVESSAVLHGVMPIFTFMGTTLLSRDDAFSSHAIEQTVKRVVPALLSGSTDVNAAVLISCFVNAFPHIPQHRRLRLFVTLLQTMGVSKYLSSFLIQFSEKLLHIKSTHAKVIQDFCLLLVRTISLGDRFTAIEQCIGACVQLRKSELEVGEKHDKDHSEIKLEQIPFEISAASVANLRLNIIELISLICKSKQFELDLAMTLESDAKKFELLERGISDSVSLLMELDEILTTENEKEAVYAALRNIISLLPISSFAAVIKELLHDNRVLLRRSALTLLQFRVRQGTNVSVLGSLVEDVTANISENVDEETTQMAMECLSFMARRFMQQVEIFVPAVSSVIGSAGLKSSSKDVQVSAIFVPFTLEILNNAINDEEGSLVELACIHDDRLIQAALTSSRAFDSESIGEMLFETVAKYIPTRLLFKAILQVWPDCVKIGPTAAIRLFDLIGLGIDNATRSARRSLLFAEELDNVETKSVNVFLKFVMKLSDSTFRPLFFRLHSWALQDLVSTDPAGLTARQIFFYNFFTVFLKSLTSIVTNYYAYVLDDTVDLLASKETNGELRQLILSSLANAFENDSEEFWLVPARFNKIAPVLIEQISYAPLLDNSTLIKAVVELASTAASDDNFKAINTPLLQYLRSETVDVRVLAIQMETELYKRLNEDWLTTLPQSVPFIAELMEEDDDQVESATTELIKVIEDRLGDSESLQDYLT</sequence>
<keyword evidence="7 8" id="KW-0687">Ribonucleoprotein</keyword>
<keyword evidence="4 8" id="KW-0690">Ribosome biogenesis</keyword>
<evidence type="ECO:0000256" key="4">
    <source>
        <dbReference type="ARBA" id="ARBA00022517"/>
    </source>
</evidence>
<evidence type="ECO:0000259" key="9">
    <source>
        <dbReference type="SMART" id="SM01036"/>
    </source>
</evidence>
<feature type="domain" description="BP28 C-terminal" evidence="9">
    <location>
        <begin position="1344"/>
        <end position="1470"/>
    </location>
</feature>
<dbReference type="Proteomes" id="UP000001744">
    <property type="component" value="Unassembled WGS sequence"/>
</dbReference>
<comment type="function">
    <text evidence="8">Involved in nucleolar processing of pre-18S ribosomal RNA.</text>
</comment>
<evidence type="ECO:0000256" key="8">
    <source>
        <dbReference type="RuleBase" id="RU367065"/>
    </source>
</evidence>
<evidence type="ECO:0000256" key="6">
    <source>
        <dbReference type="ARBA" id="ARBA00023242"/>
    </source>
</evidence>
<dbReference type="InterPro" id="IPR012954">
    <property type="entry name" value="BP28_C_dom"/>
</dbReference>
<dbReference type="GO" id="GO:0032040">
    <property type="term" value="C:small-subunit processome"/>
    <property type="evidence" value="ECO:0000318"/>
    <property type="project" value="GO_Central"/>
</dbReference>
<dbReference type="Pfam" id="PF08146">
    <property type="entry name" value="BP28CT"/>
    <property type="match status" value="1"/>
</dbReference>
<dbReference type="HOGENOM" id="CLU_001128_3_1_1"/>
<comment type="subcellular location">
    <subcellularLocation>
        <location evidence="1 8">Nucleus</location>
        <location evidence="1 8">Nucleolus</location>
    </subcellularLocation>
</comment>
<dbReference type="JaponicusDB" id="SJAG_05187">
    <property type="gene designation" value="utp10"/>
</dbReference>
<evidence type="ECO:0000256" key="1">
    <source>
        <dbReference type="ARBA" id="ARBA00004604"/>
    </source>
</evidence>
<dbReference type="GO" id="GO:0030686">
    <property type="term" value="C:90S preribosome"/>
    <property type="evidence" value="ECO:0000318"/>
    <property type="project" value="GO_Central"/>
</dbReference>
<dbReference type="STRING" id="402676.B6JVR2"/>
<dbReference type="GO" id="GO:0030515">
    <property type="term" value="F:snoRNA binding"/>
    <property type="evidence" value="ECO:0000318"/>
    <property type="project" value="GO_Central"/>
</dbReference>
<dbReference type="Pfam" id="PF23243">
    <property type="entry name" value="HEAT_HEATR1"/>
    <property type="match status" value="1"/>
</dbReference>
<dbReference type="InterPro" id="IPR011989">
    <property type="entry name" value="ARM-like"/>
</dbReference>
<dbReference type="InterPro" id="IPR022125">
    <property type="entry name" value="U3snoRNP10_N"/>
</dbReference>
<organism evidence="10 12">
    <name type="scientific">Schizosaccharomyces japonicus (strain yFS275 / FY16936)</name>
    <name type="common">Fission yeast</name>
    <dbReference type="NCBI Taxonomy" id="402676"/>
    <lineage>
        <taxon>Eukaryota</taxon>
        <taxon>Fungi</taxon>
        <taxon>Dikarya</taxon>
        <taxon>Ascomycota</taxon>
        <taxon>Taphrinomycotina</taxon>
        <taxon>Schizosaccharomycetes</taxon>
        <taxon>Schizosaccharomycetales</taxon>
        <taxon>Schizosaccharomycetaceae</taxon>
        <taxon>Schizosaccharomyces</taxon>
    </lineage>
</organism>
<evidence type="ECO:0000313" key="12">
    <source>
        <dbReference type="Proteomes" id="UP000001744"/>
    </source>
</evidence>
<dbReference type="GO" id="GO:0045943">
    <property type="term" value="P:positive regulation of transcription by RNA polymerase I"/>
    <property type="evidence" value="ECO:0000318"/>
    <property type="project" value="GO_Central"/>
</dbReference>
<dbReference type="SMART" id="SM01036">
    <property type="entry name" value="BP28CT"/>
    <property type="match status" value="1"/>
</dbReference>
<proteinExistence type="inferred from homology"/>
<keyword evidence="5 8" id="KW-0698">rRNA processing</keyword>
<dbReference type="GO" id="GO:0000462">
    <property type="term" value="P:maturation of SSU-rRNA from tricistronic rRNA transcript (SSU-rRNA, 5.8S rRNA, LSU-rRNA)"/>
    <property type="evidence" value="ECO:0000318"/>
    <property type="project" value="GO_Central"/>
</dbReference>
<name>B6JVR2_SCHJY</name>
<keyword evidence="12" id="KW-1185">Reference proteome</keyword>
<evidence type="ECO:0000256" key="7">
    <source>
        <dbReference type="ARBA" id="ARBA00023274"/>
    </source>
</evidence>
<accession>B6JVR2</accession>
<dbReference type="PANTHER" id="PTHR13457">
    <property type="entry name" value="BAP28"/>
    <property type="match status" value="1"/>
</dbReference>
<gene>
    <name evidence="11" type="primary">utp10</name>
    <name evidence="10" type="ORF">SJAG_05187</name>
</gene>
<dbReference type="GeneID" id="7047975"/>